<dbReference type="PROSITE" id="PS51985">
    <property type="entry name" value="CPB2"/>
    <property type="match status" value="1"/>
</dbReference>
<evidence type="ECO:0000313" key="17">
    <source>
        <dbReference type="EMBL" id="ODN02322.1"/>
    </source>
</evidence>
<dbReference type="AlphaFoldDB" id="A0A1D2NAP3"/>
<evidence type="ECO:0000256" key="5">
    <source>
        <dbReference type="ARBA" id="ARBA00022741"/>
    </source>
</evidence>
<dbReference type="Pfam" id="PF18190">
    <property type="entry name" value="Plk4_PB1"/>
    <property type="match status" value="1"/>
</dbReference>
<keyword evidence="7 11" id="KW-0067">ATP-binding</keyword>
<dbReference type="OrthoDB" id="10004143at2759"/>
<dbReference type="PANTHER" id="PTHR24345">
    <property type="entry name" value="SERINE/THREONINE-PROTEIN KINASE PLK"/>
    <property type="match status" value="1"/>
</dbReference>
<evidence type="ECO:0000256" key="9">
    <source>
        <dbReference type="ARBA" id="ARBA00030429"/>
    </source>
</evidence>
<keyword evidence="4" id="KW-0808">Transferase</keyword>
<evidence type="ECO:0000256" key="10">
    <source>
        <dbReference type="ARBA" id="ARBA00030924"/>
    </source>
</evidence>
<reference evidence="17 18" key="1">
    <citation type="journal article" date="2016" name="Genome Biol. Evol.">
        <title>Gene Family Evolution Reflects Adaptation to Soil Environmental Stressors in the Genome of the Collembolan Orchesella cincta.</title>
        <authorList>
            <person name="Faddeeva-Vakhrusheva A."/>
            <person name="Derks M.F."/>
            <person name="Anvar S.Y."/>
            <person name="Agamennone V."/>
            <person name="Suring W."/>
            <person name="Smit S."/>
            <person name="van Straalen N.M."/>
            <person name="Roelofs D."/>
        </authorList>
    </citation>
    <scope>NUCLEOTIDE SEQUENCE [LARGE SCALE GENOMIC DNA]</scope>
    <source>
        <tissue evidence="17">Mixed pool</tissue>
    </source>
</reference>
<proteinExistence type="predicted"/>
<evidence type="ECO:0000259" key="13">
    <source>
        <dbReference type="PROSITE" id="PS50011"/>
    </source>
</evidence>
<evidence type="ECO:0000256" key="12">
    <source>
        <dbReference type="SAM" id="MobiDB-lite"/>
    </source>
</evidence>
<evidence type="ECO:0000256" key="7">
    <source>
        <dbReference type="ARBA" id="ARBA00022840"/>
    </source>
</evidence>
<dbReference type="InterPro" id="IPR047108">
    <property type="entry name" value="Plk4-like_POLO_box_2_sf"/>
</dbReference>
<comment type="subcellular location">
    <subcellularLocation>
        <location evidence="1">Cytoplasm</location>
    </subcellularLocation>
</comment>
<dbReference type="PROSITE" id="PS50011">
    <property type="entry name" value="PROTEIN_KINASE_DOM"/>
    <property type="match status" value="1"/>
</dbReference>
<feature type="binding site" evidence="11">
    <location>
        <position position="121"/>
    </location>
    <ligand>
        <name>ATP</name>
        <dbReference type="ChEBI" id="CHEBI:30616"/>
    </ligand>
</feature>
<dbReference type="InterPro" id="IPR017441">
    <property type="entry name" value="Protein_kinase_ATP_BS"/>
</dbReference>
<dbReference type="InterPro" id="IPR046437">
    <property type="entry name" value="Ser_Thr-PK_POLO_box_1_sf"/>
</dbReference>
<dbReference type="InterPro" id="IPR011009">
    <property type="entry name" value="Kinase-like_dom_sf"/>
</dbReference>
<keyword evidence="6 17" id="KW-0418">Kinase</keyword>
<dbReference type="Pfam" id="PF00069">
    <property type="entry name" value="Pkinase"/>
    <property type="match status" value="2"/>
</dbReference>
<evidence type="ECO:0000256" key="4">
    <source>
        <dbReference type="ARBA" id="ARBA00022679"/>
    </source>
</evidence>
<dbReference type="PROSITE" id="PS00107">
    <property type="entry name" value="PROTEIN_KINASE_ATP"/>
    <property type="match status" value="1"/>
</dbReference>
<dbReference type="Pfam" id="PF18409">
    <property type="entry name" value="Plk4_PB2"/>
    <property type="match status" value="1"/>
</dbReference>
<dbReference type="InterPro" id="IPR033696">
    <property type="entry name" value="POLO_box_Plk4_C"/>
</dbReference>
<dbReference type="Gene3D" id="3.30.200.20">
    <property type="entry name" value="Phosphorylase Kinase, domain 1"/>
    <property type="match status" value="1"/>
</dbReference>
<dbReference type="STRING" id="48709.A0A1D2NAP3"/>
<feature type="compositionally biased region" description="Polar residues" evidence="12">
    <location>
        <begin position="375"/>
        <end position="384"/>
    </location>
</feature>
<evidence type="ECO:0000256" key="8">
    <source>
        <dbReference type="ARBA" id="ARBA00022843"/>
    </source>
</evidence>
<keyword evidence="8" id="KW-0832">Ubl conjugation</keyword>
<dbReference type="InterPro" id="IPR000719">
    <property type="entry name" value="Prot_kinase_dom"/>
</dbReference>
<evidence type="ECO:0000256" key="1">
    <source>
        <dbReference type="ARBA" id="ARBA00004496"/>
    </source>
</evidence>
<dbReference type="OMA" id="NIVERCH"/>
<dbReference type="SUPFAM" id="SSF56112">
    <property type="entry name" value="Protein kinase-like (PK-like)"/>
    <property type="match status" value="1"/>
</dbReference>
<dbReference type="GO" id="GO:0005634">
    <property type="term" value="C:nucleus"/>
    <property type="evidence" value="ECO:0007669"/>
    <property type="project" value="TreeGrafter"/>
</dbReference>
<dbReference type="Gene3D" id="3.30.1120.120">
    <property type="match status" value="1"/>
</dbReference>
<comment type="caution">
    <text evidence="17">The sequence shown here is derived from an EMBL/GenBank/DDBJ whole genome shotgun (WGS) entry which is preliminary data.</text>
</comment>
<dbReference type="FunFam" id="3.30.200.20:FF:000042">
    <property type="entry name" value="Aurora kinase A"/>
    <property type="match status" value="1"/>
</dbReference>
<name>A0A1D2NAP3_ORCCI</name>
<evidence type="ECO:0000259" key="15">
    <source>
        <dbReference type="PROSITE" id="PS51984"/>
    </source>
</evidence>
<evidence type="ECO:0000256" key="2">
    <source>
        <dbReference type="ARBA" id="ARBA00022490"/>
    </source>
</evidence>
<dbReference type="CDD" id="cd13116">
    <property type="entry name" value="POLO_box_Plk4_3"/>
    <property type="match status" value="1"/>
</dbReference>
<dbReference type="InterPro" id="IPR033699">
    <property type="entry name" value="POLO_box_Plk4_1"/>
</dbReference>
<dbReference type="Gene3D" id="3.30.1120.130">
    <property type="match status" value="1"/>
</dbReference>
<dbReference type="Gene3D" id="2.40.50.930">
    <property type="match status" value="1"/>
</dbReference>
<evidence type="ECO:0000259" key="14">
    <source>
        <dbReference type="PROSITE" id="PS50078"/>
    </source>
</evidence>
<protein>
    <recommendedName>
        <fullName evidence="10">Serine/threonine-protein kinase SAK</fullName>
    </recommendedName>
    <alternativeName>
        <fullName evidence="9">Serine/threonine-protein kinase Sak</fullName>
    </alternativeName>
</protein>
<dbReference type="Gene3D" id="1.10.510.10">
    <property type="entry name" value="Transferase(Phosphotransferase) domain 1"/>
    <property type="match status" value="1"/>
</dbReference>
<evidence type="ECO:0000256" key="11">
    <source>
        <dbReference type="PROSITE-ProRule" id="PRU10141"/>
    </source>
</evidence>
<feature type="domain" description="POLO box" evidence="14">
    <location>
        <begin position="807"/>
        <end position="884"/>
    </location>
</feature>
<evidence type="ECO:0000256" key="3">
    <source>
        <dbReference type="ARBA" id="ARBA00022527"/>
    </source>
</evidence>
<dbReference type="PROSITE" id="PS50078">
    <property type="entry name" value="POLO_BOX"/>
    <property type="match status" value="1"/>
</dbReference>
<organism evidence="17 18">
    <name type="scientific">Orchesella cincta</name>
    <name type="common">Springtail</name>
    <name type="synonym">Podura cincta</name>
    <dbReference type="NCBI Taxonomy" id="48709"/>
    <lineage>
        <taxon>Eukaryota</taxon>
        <taxon>Metazoa</taxon>
        <taxon>Ecdysozoa</taxon>
        <taxon>Arthropoda</taxon>
        <taxon>Hexapoda</taxon>
        <taxon>Collembola</taxon>
        <taxon>Entomobryomorpha</taxon>
        <taxon>Entomobryoidea</taxon>
        <taxon>Orchesellidae</taxon>
        <taxon>Orchesellinae</taxon>
        <taxon>Orchesella</taxon>
    </lineage>
</organism>
<feature type="region of interest" description="Disordered" evidence="12">
    <location>
        <begin position="361"/>
        <end position="402"/>
    </location>
</feature>
<dbReference type="Proteomes" id="UP000094527">
    <property type="component" value="Unassembled WGS sequence"/>
</dbReference>
<evidence type="ECO:0000256" key="6">
    <source>
        <dbReference type="ARBA" id="ARBA00022777"/>
    </source>
</evidence>
<dbReference type="FunFam" id="3.30.1120.120:FF:000001">
    <property type="entry name" value="serine/threonine-protein kinase PLK4 isoform X2"/>
    <property type="match status" value="1"/>
</dbReference>
<dbReference type="CDD" id="cd13114">
    <property type="entry name" value="POLO_box_Plk4_1"/>
    <property type="match status" value="1"/>
</dbReference>
<dbReference type="GO" id="GO:0005737">
    <property type="term" value="C:cytoplasm"/>
    <property type="evidence" value="ECO:0007669"/>
    <property type="project" value="UniProtKB-SubCell"/>
</dbReference>
<dbReference type="GO" id="GO:0005524">
    <property type="term" value="F:ATP binding"/>
    <property type="evidence" value="ECO:0007669"/>
    <property type="project" value="UniProtKB-UniRule"/>
</dbReference>
<dbReference type="SUPFAM" id="SSF82615">
    <property type="entry name" value="Polo-box domain"/>
    <property type="match status" value="1"/>
</dbReference>
<feature type="domain" description="Cryptic POLO box 2 (CPB2)" evidence="16">
    <location>
        <begin position="668"/>
        <end position="780"/>
    </location>
</feature>
<dbReference type="PANTHER" id="PTHR24345:SF91">
    <property type="entry name" value="SERINE_THREONINE-PROTEIN KINASE PLK4"/>
    <property type="match status" value="1"/>
</dbReference>
<keyword evidence="18" id="KW-1185">Reference proteome</keyword>
<sequence>MPLDGGRREFNLGYFGDVIVILQNVQEAIDFCGKEEETWSCLKTYNCSKDVLCKCSTLEVDGIGRTDHGTGCVDGIQERTSMDAFGNSIDKYDVFEVLGKGGFATVYRGRCRQTGMEVAIKMINVKLMNASGMSNRVTQEVKIHSRLQHPSVLKLFTYFEDDINVYLVLELCHSGELQRYLKTTKATLSEDEGKFSTTSSLYKIGDFGLATQLTRPDEKHMTMCGTPNYISPEIATRAAHGLETDVWGVGVMLYTILVGKAPFDTDDGIKSTLTLVVMSEIEYPQYLSSEVRDLISSLLKKNPKDRIKISKILEHPFMTKYQSMFSSSSRWGGSHDSGVVTSSCLTSKSYSNSNSGLPSVLSNNILPPRAPQPPFSRTNSSSVPPSFGDLQPSQTSSFRNPTPTQTTVNNCSCCSHPSNHMCPSVSTNISGGGWQNTEYSYNPGLRCPIGPGSGGIPSLTTTNQRCYSNPSSVAFKDTNCSHAWKQCAQCSHSDTCGCLHSKNIHPNGCSGHSNVNFSNCGNSHPQETPQPVFYQSTNQLQNKQVVAEKPETPKLDVPPINSKRLRPLRQKTKNVVLNILDSGEVCLEFLRNKDRTEKVVEVLRISSDGLRIVIYHPNKGKGVPLSEQPPRLPPGGADAIYSYENIPQKHWKKYTYAQRFVDVVKTKTAKVIYYSMKAKCFLMENSPDADFEVAFYEGAKVNKTGVNVKIVDTNGWTSTVHVTTDGSSFSPSVRLIWDHYKSCLAHCLNIEKTMEQMSLSTEEDVFPIIIGRRPASSQRVLQSSNKENMSPLSAISVPVGPSSRNKILKQVHIPNVGHAVQMASGVVCIQYPDGSKLFVEPSSSKISFTDSTGRSTHYQQNDVIPQETRHKLGHMPIVFEALMNTS</sequence>
<dbReference type="InterPro" id="IPR033698">
    <property type="entry name" value="POLO_box_Plk4_2"/>
</dbReference>
<feature type="domain" description="Protein kinase" evidence="13">
    <location>
        <begin position="92"/>
        <end position="318"/>
    </location>
</feature>
<feature type="domain" description="Cryptic POLO box 1 (CPB1)" evidence="15">
    <location>
        <begin position="552"/>
        <end position="667"/>
    </location>
</feature>
<keyword evidence="3" id="KW-0723">Serine/threonine-protein kinase</keyword>
<dbReference type="GO" id="GO:0004674">
    <property type="term" value="F:protein serine/threonine kinase activity"/>
    <property type="evidence" value="ECO:0007669"/>
    <property type="project" value="UniProtKB-KW"/>
</dbReference>
<gene>
    <name evidence="17" type="ORF">Ocin01_04366</name>
</gene>
<dbReference type="PROSITE" id="PS51984">
    <property type="entry name" value="CPB1"/>
    <property type="match status" value="1"/>
</dbReference>
<keyword evidence="2" id="KW-0963">Cytoplasm</keyword>
<dbReference type="InterPro" id="IPR000959">
    <property type="entry name" value="POLO_box_dom"/>
</dbReference>
<dbReference type="EMBL" id="LJIJ01000116">
    <property type="protein sequence ID" value="ODN02322.1"/>
    <property type="molecule type" value="Genomic_DNA"/>
</dbReference>
<evidence type="ECO:0000259" key="16">
    <source>
        <dbReference type="PROSITE" id="PS51985"/>
    </source>
</evidence>
<accession>A0A1D2NAP3</accession>
<feature type="compositionally biased region" description="Polar residues" evidence="12">
    <location>
        <begin position="391"/>
        <end position="402"/>
    </location>
</feature>
<evidence type="ECO:0000313" key="18">
    <source>
        <dbReference type="Proteomes" id="UP000094527"/>
    </source>
</evidence>
<keyword evidence="5 11" id="KW-0547">Nucleotide-binding</keyword>